<accession>A0A2H0FL74</accession>
<dbReference type="SUPFAM" id="SSF52540">
    <property type="entry name" value="P-loop containing nucleoside triphosphate hydrolases"/>
    <property type="match status" value="1"/>
</dbReference>
<dbReference type="CDD" id="cd01129">
    <property type="entry name" value="PulE-GspE-like"/>
    <property type="match status" value="1"/>
</dbReference>
<dbReference type="PANTHER" id="PTHR30258:SF2">
    <property type="entry name" value="COMG OPERON PROTEIN 1"/>
    <property type="match status" value="1"/>
</dbReference>
<gene>
    <name evidence="5" type="ORF">COW72_00860</name>
</gene>
<evidence type="ECO:0000259" key="4">
    <source>
        <dbReference type="PROSITE" id="PS00662"/>
    </source>
</evidence>
<comment type="caution">
    <text evidence="5">The sequence shown here is derived from an EMBL/GenBank/DDBJ whole genome shotgun (WGS) entry which is preliminary data.</text>
</comment>
<dbReference type="EMBL" id="PCUC01000047">
    <property type="protein sequence ID" value="PIQ07339.1"/>
    <property type="molecule type" value="Genomic_DNA"/>
</dbReference>
<dbReference type="GO" id="GO:0005886">
    <property type="term" value="C:plasma membrane"/>
    <property type="evidence" value="ECO:0007669"/>
    <property type="project" value="TreeGrafter"/>
</dbReference>
<dbReference type="InterPro" id="IPR027417">
    <property type="entry name" value="P-loop_NTPase"/>
</dbReference>
<name>A0A2H0FL74_9BACT</name>
<dbReference type="Gene3D" id="3.30.450.90">
    <property type="match status" value="1"/>
</dbReference>
<dbReference type="GO" id="GO:0005524">
    <property type="term" value="F:ATP binding"/>
    <property type="evidence" value="ECO:0007669"/>
    <property type="project" value="UniProtKB-KW"/>
</dbReference>
<dbReference type="GO" id="GO:0016887">
    <property type="term" value="F:ATP hydrolysis activity"/>
    <property type="evidence" value="ECO:0007669"/>
    <property type="project" value="TreeGrafter"/>
</dbReference>
<comment type="similarity">
    <text evidence="1">Belongs to the GSP E family.</text>
</comment>
<dbReference type="PROSITE" id="PS00662">
    <property type="entry name" value="T2SP_E"/>
    <property type="match status" value="1"/>
</dbReference>
<feature type="domain" description="Bacterial type II secretion system protein E" evidence="4">
    <location>
        <begin position="246"/>
        <end position="260"/>
    </location>
</feature>
<evidence type="ECO:0000256" key="1">
    <source>
        <dbReference type="ARBA" id="ARBA00006611"/>
    </source>
</evidence>
<dbReference type="AlphaFoldDB" id="A0A2H0FL74"/>
<keyword evidence="3" id="KW-0067">ATP-binding</keyword>
<dbReference type="InterPro" id="IPR003593">
    <property type="entry name" value="AAA+_ATPase"/>
</dbReference>
<protein>
    <recommendedName>
        <fullName evidence="4">Bacterial type II secretion system protein E domain-containing protein</fullName>
    </recommendedName>
</protein>
<dbReference type="Pfam" id="PF00437">
    <property type="entry name" value="T2SSE"/>
    <property type="match status" value="1"/>
</dbReference>
<proteinExistence type="inferred from homology"/>
<evidence type="ECO:0000256" key="3">
    <source>
        <dbReference type="ARBA" id="ARBA00022840"/>
    </source>
</evidence>
<organism evidence="5 6">
    <name type="scientific">Candidatus Nealsonbacteria bacterium CG18_big_fil_WC_8_21_14_2_50_37_10</name>
    <dbReference type="NCBI Taxonomy" id="1974717"/>
    <lineage>
        <taxon>Bacteria</taxon>
        <taxon>Candidatus Nealsoniibacteriota</taxon>
    </lineage>
</organism>
<evidence type="ECO:0000313" key="6">
    <source>
        <dbReference type="Proteomes" id="UP000230778"/>
    </source>
</evidence>
<evidence type="ECO:0000256" key="2">
    <source>
        <dbReference type="ARBA" id="ARBA00022741"/>
    </source>
</evidence>
<sequence>MPQKITGEVKISPATLNITQKIKNVLAFKEKVGEFSERSVTELSEIIFGGGIELGASDLHLEPEEGQAKIRVRIDGLLQDVIMINWKAYESLLSRIKLISGIKLNITDRPQDGRFSISIEPATKTTGGETVEVRTSTLPAEHGETIVLRILNPKALVELEALGLRKDLLEIFGNEIKKPNGMIIVTGPTGSGKTTTLYAFLKKVHKPEIKTITIEDPIEYHLEGISQTQANPKKGYDFASGLKSIMRQDPDVILVGEIRDLETAEIALQAALTGHLVFTTLHTNDAAGTVARLTSLGAKPSNIGPAMNIAIAQRLVREICKKCGSLEKAPTSVLEKIKRGLKGIPPEIKIPKFAPGLKVPQPKGCKNCNFTGYQGRTGVFEAFLVDEEMENFILQNPSTAALRKEATKKGMVTMQQDGLIKVLNGITTIEEVERITGPIKKISPRTGGQT</sequence>
<dbReference type="Proteomes" id="UP000230778">
    <property type="component" value="Unassembled WGS sequence"/>
</dbReference>
<dbReference type="SMART" id="SM00382">
    <property type="entry name" value="AAA"/>
    <property type="match status" value="1"/>
</dbReference>
<dbReference type="InterPro" id="IPR001482">
    <property type="entry name" value="T2SS/T4SS_dom"/>
</dbReference>
<dbReference type="PANTHER" id="PTHR30258">
    <property type="entry name" value="TYPE II SECRETION SYSTEM PROTEIN GSPE-RELATED"/>
    <property type="match status" value="1"/>
</dbReference>
<reference evidence="5 6" key="1">
    <citation type="submission" date="2017-09" db="EMBL/GenBank/DDBJ databases">
        <title>Depth-based differentiation of microbial function through sediment-hosted aquifers and enrichment of novel symbionts in the deep terrestrial subsurface.</title>
        <authorList>
            <person name="Probst A.J."/>
            <person name="Ladd B."/>
            <person name="Jarett J.K."/>
            <person name="Geller-Mcgrath D.E."/>
            <person name="Sieber C.M."/>
            <person name="Emerson J.B."/>
            <person name="Anantharaman K."/>
            <person name="Thomas B.C."/>
            <person name="Malmstrom R."/>
            <person name="Stieglmeier M."/>
            <person name="Klingl A."/>
            <person name="Woyke T."/>
            <person name="Ryan C.M."/>
            <person name="Banfield J.F."/>
        </authorList>
    </citation>
    <scope>NUCLEOTIDE SEQUENCE [LARGE SCALE GENOMIC DNA]</scope>
    <source>
        <strain evidence="5">CG18_big_fil_WC_8_21_14_2_50_37_10</strain>
    </source>
</reference>
<keyword evidence="2" id="KW-0547">Nucleotide-binding</keyword>
<evidence type="ECO:0000313" key="5">
    <source>
        <dbReference type="EMBL" id="PIQ07339.1"/>
    </source>
</evidence>
<dbReference type="Gene3D" id="3.40.50.300">
    <property type="entry name" value="P-loop containing nucleotide triphosphate hydrolases"/>
    <property type="match status" value="1"/>
</dbReference>